<evidence type="ECO:0000313" key="2">
    <source>
        <dbReference type="EMBL" id="AFZ81696.1"/>
    </source>
</evidence>
<proteinExistence type="predicted"/>
<gene>
    <name evidence="2" type="ORF">BEWA_011140</name>
</gene>
<dbReference type="GeneID" id="15805379"/>
<evidence type="ECO:0000313" key="3">
    <source>
        <dbReference type="Proteomes" id="UP000031512"/>
    </source>
</evidence>
<dbReference type="OrthoDB" id="430577at2759"/>
<dbReference type="eggNOG" id="ENOG502QX02">
    <property type="taxonomic scope" value="Eukaryota"/>
</dbReference>
<reference evidence="2 3" key="1">
    <citation type="journal article" date="2012" name="BMC Genomics">
        <title>Comparative genomic analysis and phylogenetic position of Theileria equi.</title>
        <authorList>
            <person name="Kappmeyer L.S."/>
            <person name="Thiagarajan M."/>
            <person name="Herndon D.R."/>
            <person name="Ramsay J.D."/>
            <person name="Caler E."/>
            <person name="Djikeng A."/>
            <person name="Gillespie J.J."/>
            <person name="Lau A.O."/>
            <person name="Roalson E.H."/>
            <person name="Silva J.C."/>
            <person name="Silva M.G."/>
            <person name="Suarez C.E."/>
            <person name="Ueti M.W."/>
            <person name="Nene V.M."/>
            <person name="Mealey R.H."/>
            <person name="Knowles D.P."/>
            <person name="Brayton K.A."/>
        </authorList>
    </citation>
    <scope>NUCLEOTIDE SEQUENCE [LARGE SCALE GENOMIC DNA]</scope>
    <source>
        <strain evidence="2 3">WA</strain>
    </source>
</reference>
<accession>L0B394</accession>
<dbReference type="VEuPathDB" id="PiroplasmaDB:BEWA_011140"/>
<organism evidence="2 3">
    <name type="scientific">Theileria equi strain WA</name>
    <dbReference type="NCBI Taxonomy" id="1537102"/>
    <lineage>
        <taxon>Eukaryota</taxon>
        <taxon>Sar</taxon>
        <taxon>Alveolata</taxon>
        <taxon>Apicomplexa</taxon>
        <taxon>Aconoidasida</taxon>
        <taxon>Piroplasmida</taxon>
        <taxon>Theileriidae</taxon>
        <taxon>Theileria</taxon>
    </lineage>
</organism>
<dbReference type="STRING" id="1537102.L0B394"/>
<name>L0B394_THEEQ</name>
<dbReference type="RefSeq" id="XP_004831362.1">
    <property type="nucleotide sequence ID" value="XM_004831305.1"/>
</dbReference>
<feature type="region of interest" description="Disordered" evidence="1">
    <location>
        <begin position="89"/>
        <end position="113"/>
    </location>
</feature>
<dbReference type="EMBL" id="CP001670">
    <property type="protein sequence ID" value="AFZ81696.1"/>
    <property type="molecule type" value="Genomic_DNA"/>
</dbReference>
<keyword evidence="3" id="KW-1185">Reference proteome</keyword>
<dbReference type="KEGG" id="beq:BEWA_011140"/>
<sequence length="113" mass="12798">MTSKHSVLRALKWKDAFGKAKFPQLGNEIPEGPGSKYTNFSLQHIMEKYNFIPSMLVQREFLLPLCLKNPTLVQDAFLTTPRYSYTIETNFSHPSGEKPEPLKESAATVTKGH</sequence>
<evidence type="ECO:0000256" key="1">
    <source>
        <dbReference type="SAM" id="MobiDB-lite"/>
    </source>
</evidence>
<dbReference type="Proteomes" id="UP000031512">
    <property type="component" value="Chromosome 3"/>
</dbReference>
<protein>
    <submittedName>
        <fullName evidence="2">Uncharacterized protein</fullName>
    </submittedName>
</protein>
<dbReference type="AlphaFoldDB" id="L0B394"/>